<dbReference type="Proteomes" id="UP001589896">
    <property type="component" value="Unassembled WGS sequence"/>
</dbReference>
<reference evidence="8 9" key="1">
    <citation type="submission" date="2024-09" db="EMBL/GenBank/DDBJ databases">
        <authorList>
            <person name="Sun Q."/>
            <person name="Mori K."/>
        </authorList>
    </citation>
    <scope>NUCLEOTIDE SEQUENCE [LARGE SCALE GENOMIC DNA]</scope>
    <source>
        <strain evidence="8 9">KCTC 23076</strain>
    </source>
</reference>
<keyword evidence="4 6" id="KW-0975">Bacterial flagellum</keyword>
<keyword evidence="8" id="KW-0282">Flagellum</keyword>
<dbReference type="Pfam" id="PF00460">
    <property type="entry name" value="Flg_bb_rod"/>
    <property type="match status" value="1"/>
</dbReference>
<comment type="subcellular location">
    <subcellularLocation>
        <location evidence="1 6">Bacterial flagellum basal body</location>
    </subcellularLocation>
</comment>
<dbReference type="PANTHER" id="PTHR30435:SF12">
    <property type="entry name" value="FLAGELLAR BASAL BODY ROD PROTEIN FLGB"/>
    <property type="match status" value="1"/>
</dbReference>
<gene>
    <name evidence="8" type="ORF">ACFFGH_22880</name>
</gene>
<dbReference type="PANTHER" id="PTHR30435">
    <property type="entry name" value="FLAGELLAR PROTEIN"/>
    <property type="match status" value="1"/>
</dbReference>
<evidence type="ECO:0000313" key="9">
    <source>
        <dbReference type="Proteomes" id="UP001589896"/>
    </source>
</evidence>
<evidence type="ECO:0000256" key="5">
    <source>
        <dbReference type="ARBA" id="ARBA00024934"/>
    </source>
</evidence>
<sequence length="114" mass="12154">MFDSVTLSALTSALDGLAARQRAIADNIANVNTPNYAAKRIAFEDALAKSVENGSGRVQATMATSLEPTRLDGNNVNLDTETLSNIDTVLRYQFASRAVEGTFTSVRSALRTNG</sequence>
<proteinExistence type="inferred from homology"/>
<name>A0ABV6RV83_9GAMM</name>
<comment type="caution">
    <text evidence="8">The sequence shown here is derived from an EMBL/GenBank/DDBJ whole genome shotgun (WGS) entry which is preliminary data.</text>
</comment>
<keyword evidence="9" id="KW-1185">Reference proteome</keyword>
<comment type="similarity">
    <text evidence="2 6">Belongs to the flagella basal body rod proteins family.</text>
</comment>
<evidence type="ECO:0000256" key="6">
    <source>
        <dbReference type="PIRNR" id="PIRNR002889"/>
    </source>
</evidence>
<evidence type="ECO:0000256" key="2">
    <source>
        <dbReference type="ARBA" id="ARBA00009677"/>
    </source>
</evidence>
<dbReference type="PROSITE" id="PS00588">
    <property type="entry name" value="FLAGELLA_BB_ROD"/>
    <property type="match status" value="1"/>
</dbReference>
<dbReference type="EMBL" id="JBHLTG010000006">
    <property type="protein sequence ID" value="MFC0680686.1"/>
    <property type="molecule type" value="Genomic_DNA"/>
</dbReference>
<dbReference type="RefSeq" id="WP_386672656.1">
    <property type="nucleotide sequence ID" value="NZ_JBHLTG010000006.1"/>
</dbReference>
<dbReference type="PIRSF" id="PIRSF002889">
    <property type="entry name" value="Rod_FlgB"/>
    <property type="match status" value="1"/>
</dbReference>
<keyword evidence="8" id="KW-0969">Cilium</keyword>
<dbReference type="InterPro" id="IPR019776">
    <property type="entry name" value="Flagellar_basal_body_rod_CS"/>
</dbReference>
<organism evidence="8 9">
    <name type="scientific">Lysobacter korlensis</name>
    <dbReference type="NCBI Taxonomy" id="553636"/>
    <lineage>
        <taxon>Bacteria</taxon>
        <taxon>Pseudomonadati</taxon>
        <taxon>Pseudomonadota</taxon>
        <taxon>Gammaproteobacteria</taxon>
        <taxon>Lysobacterales</taxon>
        <taxon>Lysobacteraceae</taxon>
        <taxon>Lysobacter</taxon>
    </lineage>
</organism>
<evidence type="ECO:0000256" key="1">
    <source>
        <dbReference type="ARBA" id="ARBA00004117"/>
    </source>
</evidence>
<comment type="function">
    <text evidence="5 6">Structural component of flagellum, the bacterial motility apparatus. Part of the rod structure of flagellar basal body.</text>
</comment>
<keyword evidence="8" id="KW-0966">Cell projection</keyword>
<feature type="domain" description="Flagellar basal body rod protein N-terminal" evidence="7">
    <location>
        <begin position="10"/>
        <end position="36"/>
    </location>
</feature>
<comment type="subunit">
    <text evidence="6">The basal body constitutes a major portion of the flagellar organelle and consists of a number of rings mounted on a central rod.</text>
</comment>
<evidence type="ECO:0000256" key="4">
    <source>
        <dbReference type="ARBA" id="ARBA00023143"/>
    </source>
</evidence>
<dbReference type="InterPro" id="IPR006300">
    <property type="entry name" value="FlgB"/>
</dbReference>
<evidence type="ECO:0000256" key="3">
    <source>
        <dbReference type="ARBA" id="ARBA00014376"/>
    </source>
</evidence>
<evidence type="ECO:0000313" key="8">
    <source>
        <dbReference type="EMBL" id="MFC0680686.1"/>
    </source>
</evidence>
<protein>
    <recommendedName>
        <fullName evidence="3 6">Flagellar basal body rod protein FlgB</fullName>
    </recommendedName>
</protein>
<evidence type="ECO:0000259" key="7">
    <source>
        <dbReference type="Pfam" id="PF00460"/>
    </source>
</evidence>
<accession>A0ABV6RV83</accession>
<dbReference type="InterPro" id="IPR001444">
    <property type="entry name" value="Flag_bb_rod_N"/>
</dbReference>